<feature type="transmembrane region" description="Helical" evidence="1">
    <location>
        <begin position="60"/>
        <end position="78"/>
    </location>
</feature>
<keyword evidence="1" id="KW-1133">Transmembrane helix</keyword>
<protein>
    <submittedName>
        <fullName evidence="2">Uncharacterized protein</fullName>
    </submittedName>
</protein>
<feature type="transmembrane region" description="Helical" evidence="1">
    <location>
        <begin position="181"/>
        <end position="201"/>
    </location>
</feature>
<evidence type="ECO:0000256" key="1">
    <source>
        <dbReference type="SAM" id="Phobius"/>
    </source>
</evidence>
<dbReference type="Proteomes" id="UP000693672">
    <property type="component" value="Unassembled WGS sequence"/>
</dbReference>
<keyword evidence="1" id="KW-0812">Transmembrane</keyword>
<reference evidence="2" key="1">
    <citation type="submission" date="2021-06" db="EMBL/GenBank/DDBJ databases">
        <authorList>
            <person name="Criscuolo A."/>
        </authorList>
    </citation>
    <scope>NUCLEOTIDE SEQUENCE</scope>
    <source>
        <strain evidence="2">CIP111600</strain>
    </source>
</reference>
<evidence type="ECO:0000313" key="2">
    <source>
        <dbReference type="EMBL" id="CAG7651512.1"/>
    </source>
</evidence>
<feature type="transmembrane region" description="Helical" evidence="1">
    <location>
        <begin position="221"/>
        <end position="244"/>
    </location>
</feature>
<accession>A0A916KAG9</accession>
<organism evidence="2 3">
    <name type="scientific">Paenibacillus solanacearum</name>
    <dbReference type="NCBI Taxonomy" id="2048548"/>
    <lineage>
        <taxon>Bacteria</taxon>
        <taxon>Bacillati</taxon>
        <taxon>Bacillota</taxon>
        <taxon>Bacilli</taxon>
        <taxon>Bacillales</taxon>
        <taxon>Paenibacillaceae</taxon>
        <taxon>Paenibacillus</taxon>
    </lineage>
</organism>
<keyword evidence="3" id="KW-1185">Reference proteome</keyword>
<feature type="transmembrane region" description="Helical" evidence="1">
    <location>
        <begin position="32"/>
        <end position="51"/>
    </location>
</feature>
<dbReference type="EMBL" id="CAJVAS010000061">
    <property type="protein sequence ID" value="CAG7651512.1"/>
    <property type="molecule type" value="Genomic_DNA"/>
</dbReference>
<dbReference type="Pfam" id="PF13346">
    <property type="entry name" value="ABC2_membrane_5"/>
    <property type="match status" value="1"/>
</dbReference>
<evidence type="ECO:0000313" key="3">
    <source>
        <dbReference type="Proteomes" id="UP000693672"/>
    </source>
</evidence>
<gene>
    <name evidence="2" type="ORF">PAESOLCIP111_06331</name>
</gene>
<keyword evidence="1" id="KW-0472">Membrane</keyword>
<name>A0A916KAG9_9BACL</name>
<dbReference type="AlphaFoldDB" id="A0A916KAG9"/>
<comment type="caution">
    <text evidence="2">The sequence shown here is derived from an EMBL/GenBank/DDBJ whole genome shotgun (WGS) entry which is preliminary data.</text>
</comment>
<feature type="transmembrane region" description="Helical" evidence="1">
    <location>
        <begin position="147"/>
        <end position="169"/>
    </location>
</feature>
<feature type="transmembrane region" description="Helical" evidence="1">
    <location>
        <begin position="114"/>
        <end position="135"/>
    </location>
</feature>
<sequence>MKAPGTFGALVLHELKIKGSWRKQNRPAAAKWLWPAFVVLFAMCTVTYYAFQHALRLESLWFATFGFPYMVFFIGYGLMKREWDNDTYGWWLTMPYPRLWLIGAKWVGGLLRMLLIWVTVYIVFSIYTVLIALMVEPYTFADVSSFMLSGLNWFVLTTGFSPIIMALGLLTGELQYTVYRYIVPVFWIVFMGGGGLLWSSLSVMPSIRNVTEQLIGDQAAVLFPFAWGVPAGMIVSWLAAYGIIRLAAYLLERKLYI</sequence>
<dbReference type="InterPro" id="IPR025699">
    <property type="entry name" value="ABC2_memb-like"/>
</dbReference>
<dbReference type="RefSeq" id="WP_218095989.1">
    <property type="nucleotide sequence ID" value="NZ_CAJVAS010000061.1"/>
</dbReference>
<proteinExistence type="predicted"/>